<dbReference type="OrthoDB" id="1032661at2"/>
<dbReference type="InterPro" id="IPR025342">
    <property type="entry name" value="DUF4248"/>
</dbReference>
<name>A0A1M4SDT6_9BACE</name>
<dbReference type="Pfam" id="PF14053">
    <property type="entry name" value="DUF4248"/>
    <property type="match status" value="1"/>
</dbReference>
<keyword evidence="2" id="KW-1185">Reference proteome</keyword>
<evidence type="ECO:0008006" key="3">
    <source>
        <dbReference type="Google" id="ProtNLM"/>
    </source>
</evidence>
<sequence>MIKTEEEFKIRAYTKVELACLYNPHMTIPGALRILARWIAGNTQLTAELCALEYNHRNRIYTPRQVKAIVDYLGEP</sequence>
<protein>
    <recommendedName>
        <fullName evidence="3">DUF4248 domain-containing protein</fullName>
    </recommendedName>
</protein>
<evidence type="ECO:0000313" key="1">
    <source>
        <dbReference type="EMBL" id="SHE30404.1"/>
    </source>
</evidence>
<dbReference type="EMBL" id="FQTV01000001">
    <property type="protein sequence ID" value="SHE30404.1"/>
    <property type="molecule type" value="Genomic_DNA"/>
</dbReference>
<organism evidence="1 2">
    <name type="scientific">Bacteroides luti</name>
    <dbReference type="NCBI Taxonomy" id="1297750"/>
    <lineage>
        <taxon>Bacteria</taxon>
        <taxon>Pseudomonadati</taxon>
        <taxon>Bacteroidota</taxon>
        <taxon>Bacteroidia</taxon>
        <taxon>Bacteroidales</taxon>
        <taxon>Bacteroidaceae</taxon>
        <taxon>Bacteroides</taxon>
    </lineage>
</organism>
<dbReference type="RefSeq" id="WP_073398542.1">
    <property type="nucleotide sequence ID" value="NZ_FQTV01000001.1"/>
</dbReference>
<gene>
    <name evidence="1" type="ORF">SAMN05444405_10176</name>
</gene>
<dbReference type="Proteomes" id="UP000184509">
    <property type="component" value="Unassembled WGS sequence"/>
</dbReference>
<evidence type="ECO:0000313" key="2">
    <source>
        <dbReference type="Proteomes" id="UP000184509"/>
    </source>
</evidence>
<proteinExistence type="predicted"/>
<accession>A0A1M4SDT6</accession>
<reference evidence="1 2" key="1">
    <citation type="submission" date="2016-11" db="EMBL/GenBank/DDBJ databases">
        <authorList>
            <person name="Jaros S."/>
            <person name="Januszkiewicz K."/>
            <person name="Wedrychowicz H."/>
        </authorList>
    </citation>
    <scope>NUCLEOTIDE SEQUENCE [LARGE SCALE GENOMIC DNA]</scope>
    <source>
        <strain evidence="1 2">DSM 26991</strain>
    </source>
</reference>
<dbReference type="AlphaFoldDB" id="A0A1M4SDT6"/>